<dbReference type="PANTHER" id="PTHR46252">
    <property type="entry name" value="BRORIN FAMILY MEMBER"/>
    <property type="match status" value="1"/>
</dbReference>
<evidence type="ECO:0000313" key="2">
    <source>
        <dbReference type="Proteomes" id="UP000694844"/>
    </source>
</evidence>
<dbReference type="GeneID" id="111115093"/>
<dbReference type="Pfam" id="PF23334">
    <property type="entry name" value="VWC2L_2nd"/>
    <property type="match status" value="1"/>
</dbReference>
<sequence>MIGICVLSSLLLGLVQCDLFPLELTTVPEGCYYQGSYYPLGSFHPTPCEYCHCGTSGQAMCAIADCMMPQCADAVHEKDKCCPTCPNGYTCKAPDGHIVKLGETYHMTSYTYCHCESRHFGSNMAVCVNKAIDPIHHIDPNNPYYYVTSYVDPPQKAPVVDPQNAYYNTGG</sequence>
<feature type="chain" id="PRO_5034341548" evidence="1">
    <location>
        <begin position="18"/>
        <end position="171"/>
    </location>
</feature>
<dbReference type="KEGG" id="cvn:111115093"/>
<evidence type="ECO:0000256" key="1">
    <source>
        <dbReference type="SAM" id="SignalP"/>
    </source>
</evidence>
<dbReference type="AlphaFoldDB" id="A0A8B8C2S2"/>
<dbReference type="PANTHER" id="PTHR46252:SF3">
    <property type="entry name" value="KIELIN_CHORDIN-LIKE PROTEIN"/>
    <property type="match status" value="1"/>
</dbReference>
<feature type="signal peptide" evidence="1">
    <location>
        <begin position="1"/>
        <end position="17"/>
    </location>
</feature>
<dbReference type="GO" id="GO:0045202">
    <property type="term" value="C:synapse"/>
    <property type="evidence" value="ECO:0007669"/>
    <property type="project" value="UniProtKB-SubCell"/>
</dbReference>
<reference evidence="3" key="1">
    <citation type="submission" date="2025-08" db="UniProtKB">
        <authorList>
            <consortium name="RefSeq"/>
        </authorList>
    </citation>
    <scope>IDENTIFICATION</scope>
    <source>
        <tissue evidence="3">Whole sample</tissue>
    </source>
</reference>
<keyword evidence="2" id="KW-1185">Reference proteome</keyword>
<keyword evidence="1" id="KW-0732">Signal</keyword>
<dbReference type="OrthoDB" id="6152256at2759"/>
<dbReference type="GO" id="GO:0032281">
    <property type="term" value="C:AMPA glutamate receptor complex"/>
    <property type="evidence" value="ECO:0007669"/>
    <property type="project" value="TreeGrafter"/>
</dbReference>
<name>A0A8B8C2S2_CRAVI</name>
<dbReference type="InterPro" id="IPR042979">
    <property type="entry name" value="VWC2/VWC2L"/>
</dbReference>
<dbReference type="Proteomes" id="UP000694844">
    <property type="component" value="Chromosome 9"/>
</dbReference>
<dbReference type="RefSeq" id="XP_022309389.1">
    <property type="nucleotide sequence ID" value="XM_022453681.1"/>
</dbReference>
<dbReference type="Gene3D" id="6.20.200.20">
    <property type="match status" value="1"/>
</dbReference>
<proteinExistence type="predicted"/>
<gene>
    <name evidence="3" type="primary">LOC111115093</name>
</gene>
<dbReference type="SUPFAM" id="SSF57603">
    <property type="entry name" value="FnI-like domain"/>
    <property type="match status" value="1"/>
</dbReference>
<organism evidence="2 3">
    <name type="scientific">Crassostrea virginica</name>
    <name type="common">Eastern oyster</name>
    <dbReference type="NCBI Taxonomy" id="6565"/>
    <lineage>
        <taxon>Eukaryota</taxon>
        <taxon>Metazoa</taxon>
        <taxon>Spiralia</taxon>
        <taxon>Lophotrochozoa</taxon>
        <taxon>Mollusca</taxon>
        <taxon>Bivalvia</taxon>
        <taxon>Autobranchia</taxon>
        <taxon>Pteriomorphia</taxon>
        <taxon>Ostreida</taxon>
        <taxon>Ostreoidea</taxon>
        <taxon>Ostreidae</taxon>
        <taxon>Crassostrea</taxon>
    </lineage>
</organism>
<dbReference type="GO" id="GO:0030514">
    <property type="term" value="P:negative regulation of BMP signaling pathway"/>
    <property type="evidence" value="ECO:0007669"/>
    <property type="project" value="TreeGrafter"/>
</dbReference>
<dbReference type="GO" id="GO:0005615">
    <property type="term" value="C:extracellular space"/>
    <property type="evidence" value="ECO:0007669"/>
    <property type="project" value="TreeGrafter"/>
</dbReference>
<evidence type="ECO:0000313" key="3">
    <source>
        <dbReference type="RefSeq" id="XP_022309389.1"/>
    </source>
</evidence>
<accession>A0A8B8C2S2</accession>
<protein>
    <submittedName>
        <fullName evidence="3">von Willebrand factor C domain-containing protein 2-like</fullName>
    </submittedName>
</protein>